<reference evidence="2" key="1">
    <citation type="submission" date="2023-03" db="EMBL/GenBank/DDBJ databases">
        <title>Massive genome expansion in bonnet fungi (Mycena s.s.) driven by repeated elements and novel gene families across ecological guilds.</title>
        <authorList>
            <consortium name="Lawrence Berkeley National Laboratory"/>
            <person name="Harder C.B."/>
            <person name="Miyauchi S."/>
            <person name="Viragh M."/>
            <person name="Kuo A."/>
            <person name="Thoen E."/>
            <person name="Andreopoulos B."/>
            <person name="Lu D."/>
            <person name="Skrede I."/>
            <person name="Drula E."/>
            <person name="Henrissat B."/>
            <person name="Morin E."/>
            <person name="Kohler A."/>
            <person name="Barry K."/>
            <person name="LaButti K."/>
            <person name="Morin E."/>
            <person name="Salamov A."/>
            <person name="Lipzen A."/>
            <person name="Mereny Z."/>
            <person name="Hegedus B."/>
            <person name="Baldrian P."/>
            <person name="Stursova M."/>
            <person name="Weitz H."/>
            <person name="Taylor A."/>
            <person name="Grigoriev I.V."/>
            <person name="Nagy L.G."/>
            <person name="Martin F."/>
            <person name="Kauserud H."/>
        </authorList>
    </citation>
    <scope>NUCLEOTIDE SEQUENCE</scope>
    <source>
        <strain evidence="2">9144</strain>
    </source>
</reference>
<dbReference type="EMBL" id="JARJCW010000069">
    <property type="protein sequence ID" value="KAJ7199157.1"/>
    <property type="molecule type" value="Genomic_DNA"/>
</dbReference>
<feature type="compositionally biased region" description="Basic residues" evidence="1">
    <location>
        <begin position="64"/>
        <end position="78"/>
    </location>
</feature>
<feature type="region of interest" description="Disordered" evidence="1">
    <location>
        <begin position="23"/>
        <end position="78"/>
    </location>
</feature>
<gene>
    <name evidence="2" type="ORF">GGX14DRAFT_401467</name>
</gene>
<proteinExistence type="predicted"/>
<sequence>MAPASVDVPVIRATRVRFAELANRGPQDRAEDSGGPICWDPLHGPDAPAAPKVRISQTASSARNTRKHTTSSRGRTRKTAANVALWTWSRERLVLHNVIDVGGSSEQEVASGKREVSAAHL</sequence>
<organism evidence="2 3">
    <name type="scientific">Mycena pura</name>
    <dbReference type="NCBI Taxonomy" id="153505"/>
    <lineage>
        <taxon>Eukaryota</taxon>
        <taxon>Fungi</taxon>
        <taxon>Dikarya</taxon>
        <taxon>Basidiomycota</taxon>
        <taxon>Agaricomycotina</taxon>
        <taxon>Agaricomycetes</taxon>
        <taxon>Agaricomycetidae</taxon>
        <taxon>Agaricales</taxon>
        <taxon>Marasmiineae</taxon>
        <taxon>Mycenaceae</taxon>
        <taxon>Mycena</taxon>
    </lineage>
</organism>
<evidence type="ECO:0000256" key="1">
    <source>
        <dbReference type="SAM" id="MobiDB-lite"/>
    </source>
</evidence>
<name>A0AAD6V0J9_9AGAR</name>
<protein>
    <submittedName>
        <fullName evidence="2">Uncharacterized protein</fullName>
    </submittedName>
</protein>
<comment type="caution">
    <text evidence="2">The sequence shown here is derived from an EMBL/GenBank/DDBJ whole genome shotgun (WGS) entry which is preliminary data.</text>
</comment>
<keyword evidence="3" id="KW-1185">Reference proteome</keyword>
<dbReference type="Proteomes" id="UP001219525">
    <property type="component" value="Unassembled WGS sequence"/>
</dbReference>
<evidence type="ECO:0000313" key="2">
    <source>
        <dbReference type="EMBL" id="KAJ7199157.1"/>
    </source>
</evidence>
<dbReference type="AlphaFoldDB" id="A0AAD6V0J9"/>
<evidence type="ECO:0000313" key="3">
    <source>
        <dbReference type="Proteomes" id="UP001219525"/>
    </source>
</evidence>
<accession>A0AAD6V0J9</accession>